<keyword evidence="2" id="KW-1185">Reference proteome</keyword>
<organism evidence="1 2">
    <name type="scientific">Callosobruchus maculatus</name>
    <name type="common">Southern cowpea weevil</name>
    <name type="synonym">Pulse bruchid</name>
    <dbReference type="NCBI Taxonomy" id="64391"/>
    <lineage>
        <taxon>Eukaryota</taxon>
        <taxon>Metazoa</taxon>
        <taxon>Ecdysozoa</taxon>
        <taxon>Arthropoda</taxon>
        <taxon>Hexapoda</taxon>
        <taxon>Insecta</taxon>
        <taxon>Pterygota</taxon>
        <taxon>Neoptera</taxon>
        <taxon>Endopterygota</taxon>
        <taxon>Coleoptera</taxon>
        <taxon>Polyphaga</taxon>
        <taxon>Cucujiformia</taxon>
        <taxon>Chrysomeloidea</taxon>
        <taxon>Chrysomelidae</taxon>
        <taxon>Bruchinae</taxon>
        <taxon>Bruchini</taxon>
        <taxon>Callosobruchus</taxon>
    </lineage>
</organism>
<evidence type="ECO:0000313" key="2">
    <source>
        <dbReference type="Proteomes" id="UP000410492"/>
    </source>
</evidence>
<reference evidence="1 2" key="1">
    <citation type="submission" date="2019-01" db="EMBL/GenBank/DDBJ databases">
        <authorList>
            <person name="Sayadi A."/>
        </authorList>
    </citation>
    <scope>NUCLEOTIDE SEQUENCE [LARGE SCALE GENOMIC DNA]</scope>
</reference>
<proteinExistence type="predicted"/>
<name>A0A653C856_CALMS</name>
<gene>
    <name evidence="1" type="ORF">CALMAC_LOCUS6925</name>
</gene>
<dbReference type="EMBL" id="CAACVG010007164">
    <property type="protein sequence ID" value="VEN43946.1"/>
    <property type="molecule type" value="Genomic_DNA"/>
</dbReference>
<protein>
    <submittedName>
        <fullName evidence="1">Uncharacterized protein</fullName>
    </submittedName>
</protein>
<evidence type="ECO:0000313" key="1">
    <source>
        <dbReference type="EMBL" id="VEN43946.1"/>
    </source>
</evidence>
<dbReference type="OrthoDB" id="6780615at2759"/>
<dbReference type="AlphaFoldDB" id="A0A653C856"/>
<accession>A0A653C856</accession>
<sequence>MCETAYQLVCAKWKKEIDEGKIIVSVFVDLKRAFER</sequence>
<dbReference type="Proteomes" id="UP000410492">
    <property type="component" value="Unassembled WGS sequence"/>
</dbReference>